<reference evidence="1" key="1">
    <citation type="submission" date="2019-08" db="EMBL/GenBank/DDBJ databases">
        <authorList>
            <person name="Kucharzyk K."/>
            <person name="Murdoch R.W."/>
            <person name="Higgins S."/>
            <person name="Loffler F."/>
        </authorList>
    </citation>
    <scope>NUCLEOTIDE SEQUENCE</scope>
</reference>
<accession>A0A645A8S3</accession>
<gene>
    <name evidence="1" type="ORF">SDC9_95826</name>
</gene>
<protein>
    <recommendedName>
        <fullName evidence="2">Secreted protein</fullName>
    </recommendedName>
</protein>
<dbReference type="AlphaFoldDB" id="A0A645A8S3"/>
<dbReference type="EMBL" id="VSSQ01012380">
    <property type="protein sequence ID" value="MPM49098.1"/>
    <property type="molecule type" value="Genomic_DNA"/>
</dbReference>
<organism evidence="1">
    <name type="scientific">bioreactor metagenome</name>
    <dbReference type="NCBI Taxonomy" id="1076179"/>
    <lineage>
        <taxon>unclassified sequences</taxon>
        <taxon>metagenomes</taxon>
        <taxon>ecological metagenomes</taxon>
    </lineage>
</organism>
<evidence type="ECO:0000313" key="1">
    <source>
        <dbReference type="EMBL" id="MPM49098.1"/>
    </source>
</evidence>
<comment type="caution">
    <text evidence="1">The sequence shown here is derived from an EMBL/GenBank/DDBJ whole genome shotgun (WGS) entry which is preliminary data.</text>
</comment>
<sequence length="71" mass="7560">MRAGARGALWFVIGAAAATVVVLVGRRVVAANQGTPALERVNGFIDDVRRASAEREAEIREALNLPEEGDE</sequence>
<evidence type="ECO:0008006" key="2">
    <source>
        <dbReference type="Google" id="ProtNLM"/>
    </source>
</evidence>
<name>A0A645A8S3_9ZZZZ</name>
<proteinExistence type="predicted"/>